<dbReference type="PROSITE" id="PS51257">
    <property type="entry name" value="PROKAR_LIPOPROTEIN"/>
    <property type="match status" value="1"/>
</dbReference>
<dbReference type="Proteomes" id="UP000621386">
    <property type="component" value="Unassembled WGS sequence"/>
</dbReference>
<feature type="chain" id="PRO_5045283596" description="DUF3558 domain-containing protein" evidence="1">
    <location>
        <begin position="27"/>
        <end position="172"/>
    </location>
</feature>
<reference evidence="2 3" key="1">
    <citation type="submission" date="2021-01" db="EMBL/GenBank/DDBJ databases">
        <title>WGS of actinomycetes isolated from Thailand.</title>
        <authorList>
            <person name="Thawai C."/>
        </authorList>
    </citation>
    <scope>NUCLEOTIDE SEQUENCE [LARGE SCALE GENOMIC DNA]</scope>
    <source>
        <strain evidence="2 3">CH5-8</strain>
    </source>
</reference>
<name>A0ABS1P7B4_9ACTN</name>
<keyword evidence="1" id="KW-0732">Signal</keyword>
<accession>A0ABS1P7B4</accession>
<dbReference type="RefSeq" id="WP_201822389.1">
    <property type="nucleotide sequence ID" value="NZ_JAERRH010000011.1"/>
</dbReference>
<sequence>MARRALAATAALVVVGLVAGCSGSDAKKEYDVPRAYCGVSLDPELTSPFLPAGKKIKVGQSRPVPSRENCRADVDGHWALMLNLEWWKEDVSSTLVASGNPQLRKTELSPDGGFYSGTGAVVPVEGCRNPGHAEQLLYTSVQVSDPDLGDTAAMKKLATAFTQAVAKSGECS</sequence>
<protein>
    <recommendedName>
        <fullName evidence="4">DUF3558 domain-containing protein</fullName>
    </recommendedName>
</protein>
<keyword evidence="3" id="KW-1185">Reference proteome</keyword>
<dbReference type="EMBL" id="JAERRH010000011">
    <property type="protein sequence ID" value="MBL1108060.1"/>
    <property type="molecule type" value="Genomic_DNA"/>
</dbReference>
<evidence type="ECO:0000256" key="1">
    <source>
        <dbReference type="SAM" id="SignalP"/>
    </source>
</evidence>
<evidence type="ECO:0000313" key="2">
    <source>
        <dbReference type="EMBL" id="MBL1108060.1"/>
    </source>
</evidence>
<feature type="signal peptide" evidence="1">
    <location>
        <begin position="1"/>
        <end position="26"/>
    </location>
</feature>
<proteinExistence type="predicted"/>
<evidence type="ECO:0000313" key="3">
    <source>
        <dbReference type="Proteomes" id="UP000621386"/>
    </source>
</evidence>
<organism evidence="2 3">
    <name type="scientific">Streptomyces musisoli</name>
    <dbReference type="NCBI Taxonomy" id="2802280"/>
    <lineage>
        <taxon>Bacteria</taxon>
        <taxon>Bacillati</taxon>
        <taxon>Actinomycetota</taxon>
        <taxon>Actinomycetes</taxon>
        <taxon>Kitasatosporales</taxon>
        <taxon>Streptomycetaceae</taxon>
        <taxon>Streptomyces</taxon>
    </lineage>
</organism>
<gene>
    <name evidence="2" type="ORF">JK361_26305</name>
</gene>
<comment type="caution">
    <text evidence="2">The sequence shown here is derived from an EMBL/GenBank/DDBJ whole genome shotgun (WGS) entry which is preliminary data.</text>
</comment>
<evidence type="ECO:0008006" key="4">
    <source>
        <dbReference type="Google" id="ProtNLM"/>
    </source>
</evidence>